<gene>
    <name evidence="3" type="ORF">THASP1DRAFT_34075</name>
</gene>
<name>A0A4P9XWB0_9FUNG</name>
<keyword evidence="1" id="KW-0472">Membrane</keyword>
<proteinExistence type="predicted"/>
<protein>
    <submittedName>
        <fullName evidence="3">Fatty acid desaturase-domain-containing protein</fullName>
    </submittedName>
</protein>
<feature type="transmembrane region" description="Helical" evidence="1">
    <location>
        <begin position="72"/>
        <end position="94"/>
    </location>
</feature>
<organism evidence="3 4">
    <name type="scientific">Thamnocephalis sphaerospora</name>
    <dbReference type="NCBI Taxonomy" id="78915"/>
    <lineage>
        <taxon>Eukaryota</taxon>
        <taxon>Fungi</taxon>
        <taxon>Fungi incertae sedis</taxon>
        <taxon>Zoopagomycota</taxon>
        <taxon>Zoopagomycotina</taxon>
        <taxon>Zoopagomycetes</taxon>
        <taxon>Zoopagales</taxon>
        <taxon>Sigmoideomycetaceae</taxon>
        <taxon>Thamnocephalis</taxon>
    </lineage>
</organism>
<evidence type="ECO:0000259" key="2">
    <source>
        <dbReference type="Pfam" id="PF00487"/>
    </source>
</evidence>
<feature type="transmembrane region" description="Helical" evidence="1">
    <location>
        <begin position="202"/>
        <end position="222"/>
    </location>
</feature>
<feature type="transmembrane region" description="Helical" evidence="1">
    <location>
        <begin position="279"/>
        <end position="299"/>
    </location>
</feature>
<keyword evidence="1" id="KW-0812">Transmembrane</keyword>
<sequence>MPPLPPEATSTATDALAAEAALRRTNVQAAKAPVERTFVPPTFTIKELYDAIPAHCFERNTLRSSLHVLEDLTLIAIIGTAMWFTDGWLTSLAAPLWAKAVAWSVYAYVQGVVATGIWVIAHECGHQAFSPSTSINYGVGFVLHTALLVPFHSWRITHGMHHAHTGHMTKDQVFVPKTRAQHGLADEQENEEHEDSILRETPIYSCLSVLVMLLVGWPLYLLTNLSGQDYGRWTSHFLPSSPVFKERQSGQVIASTLGLLAMLGLLGWSASYFGAATVALYYGAPYLWVNAWLVTITYLQHTDPVLPHYRAPAWDFVRGALCTVDRDFGWLLNARLHHIHDTHVCHHLFSRMPHYNAVEATRHLREKLGPQYYVFDRTPIIKALYRSWRQCRYVENTGDVLFFRGINERRVPTKSE</sequence>
<dbReference type="Pfam" id="PF00487">
    <property type="entry name" value="FA_desaturase"/>
    <property type="match status" value="1"/>
</dbReference>
<dbReference type="GO" id="GO:0016491">
    <property type="term" value="F:oxidoreductase activity"/>
    <property type="evidence" value="ECO:0007669"/>
    <property type="project" value="InterPro"/>
</dbReference>
<feature type="transmembrane region" description="Helical" evidence="1">
    <location>
        <begin position="100"/>
        <end position="121"/>
    </location>
</feature>
<evidence type="ECO:0000313" key="4">
    <source>
        <dbReference type="Proteomes" id="UP000271241"/>
    </source>
</evidence>
<dbReference type="STRING" id="78915.A0A4P9XWB0"/>
<feature type="transmembrane region" description="Helical" evidence="1">
    <location>
        <begin position="133"/>
        <end position="151"/>
    </location>
</feature>
<reference evidence="4" key="1">
    <citation type="journal article" date="2018" name="Nat. Microbiol.">
        <title>Leveraging single-cell genomics to expand the fungal tree of life.</title>
        <authorList>
            <person name="Ahrendt S.R."/>
            <person name="Quandt C.A."/>
            <person name="Ciobanu D."/>
            <person name="Clum A."/>
            <person name="Salamov A."/>
            <person name="Andreopoulos B."/>
            <person name="Cheng J.F."/>
            <person name="Woyke T."/>
            <person name="Pelin A."/>
            <person name="Henrissat B."/>
            <person name="Reynolds N.K."/>
            <person name="Benny G.L."/>
            <person name="Smith M.E."/>
            <person name="James T.Y."/>
            <person name="Grigoriev I.V."/>
        </authorList>
    </citation>
    <scope>NUCLEOTIDE SEQUENCE [LARGE SCALE GENOMIC DNA]</scope>
    <source>
        <strain evidence="4">RSA 1356</strain>
    </source>
</reference>
<dbReference type="GO" id="GO:0006629">
    <property type="term" value="P:lipid metabolic process"/>
    <property type="evidence" value="ECO:0007669"/>
    <property type="project" value="InterPro"/>
</dbReference>
<accession>A0A4P9XWB0</accession>
<keyword evidence="1" id="KW-1133">Transmembrane helix</keyword>
<dbReference type="OrthoDB" id="1461976at2759"/>
<feature type="transmembrane region" description="Helical" evidence="1">
    <location>
        <begin position="252"/>
        <end position="273"/>
    </location>
</feature>
<dbReference type="Proteomes" id="UP000271241">
    <property type="component" value="Unassembled WGS sequence"/>
</dbReference>
<dbReference type="InterPro" id="IPR005804">
    <property type="entry name" value="FA_desaturase_dom"/>
</dbReference>
<dbReference type="AlphaFoldDB" id="A0A4P9XWB0"/>
<dbReference type="InterPro" id="IPR012171">
    <property type="entry name" value="Fatty_acid_desaturase"/>
</dbReference>
<dbReference type="EMBL" id="KZ992445">
    <property type="protein sequence ID" value="RKP10606.1"/>
    <property type="molecule type" value="Genomic_DNA"/>
</dbReference>
<dbReference type="PANTHER" id="PTHR32100">
    <property type="entry name" value="OMEGA-6 FATTY ACID DESATURASE, CHLOROPLASTIC"/>
    <property type="match status" value="1"/>
</dbReference>
<evidence type="ECO:0000313" key="3">
    <source>
        <dbReference type="EMBL" id="RKP10606.1"/>
    </source>
</evidence>
<dbReference type="CDD" id="cd03507">
    <property type="entry name" value="Delta12-FADS-like"/>
    <property type="match status" value="1"/>
</dbReference>
<keyword evidence="4" id="KW-1185">Reference proteome</keyword>
<feature type="domain" description="Fatty acid desaturase" evidence="2">
    <location>
        <begin position="103"/>
        <end position="376"/>
    </location>
</feature>
<evidence type="ECO:0000256" key="1">
    <source>
        <dbReference type="SAM" id="Phobius"/>
    </source>
</evidence>